<dbReference type="SMART" id="SM00400">
    <property type="entry name" value="ZnF_CHCC"/>
    <property type="match status" value="1"/>
</dbReference>
<keyword evidence="8 12" id="KW-0862">Zinc</keyword>
<dbReference type="Pfam" id="PF00772">
    <property type="entry name" value="DnaB"/>
    <property type="match status" value="1"/>
</dbReference>
<comment type="caution">
    <text evidence="15">The sequence shown here is derived from an EMBL/GenBank/DDBJ whole genome shotgun (WGS) entry which is preliminary data.</text>
</comment>
<dbReference type="Gene3D" id="1.10.860.10">
    <property type="entry name" value="DNAb Helicase, Chain A"/>
    <property type="match status" value="1"/>
</dbReference>
<keyword evidence="1 12" id="KW-0240">DNA-directed RNA polymerase</keyword>
<dbReference type="NCBIfam" id="TIGR01391">
    <property type="entry name" value="dnaG"/>
    <property type="match status" value="1"/>
</dbReference>
<sequence length="606" mass="70208">MAERIPEEKIDQIRNSVDIVDVIGDYVNLTKQGRNYFGLCPFHGENTPSFSVSPDKQIYHCFGCHAGGNAFSFLMDLEGFSFQEAVVNLAKQANIPIDIDVSSQDKNVKQSPELQQMYDAHELLCKFYHHLLVNTKDGQEALEYLLKRGFTMESIEKYKIGYSLNSWDFVCKFLQKRKFPLDLMERAGLLIKRERDSNFFDRFRHRIMFPIHNEKGNIIAFSGRSLGEEDPKYLNSPETVIFNKSKTVFNFNRAKKHIKKEQRAVLFEGFADVIAADGAGVINGIATMGTSLTEEHVQLIRKSTDHVTICYDGDKAGIQAANRALDMLQSVGCNVRIAWLPEELDPDDYIKEYGAEKFKNEVIEASLTYMSFKMRYLRLGKRLNDEGERLRYIEEVLTEISRLTKAVERDHYLRQIANEFSISLDALQQQQKQIFYSMQKNTKNQPQSLPPEPFLLQQKSNSVLRPAFQNAERMLLAHMMNNQDMTLKVQEMLGGNEFNVDEHQAIYTYLLAYYESGHVPDTSNFMQFIKDKELRHIVADIVMMPINEDFTEKELSDYIKHVLNHQKMIKIKEKIQDEKEAERQKDYTKAALIAMEILQLRKSLEK</sequence>
<evidence type="ECO:0000256" key="5">
    <source>
        <dbReference type="ARBA" id="ARBA00022705"/>
    </source>
</evidence>
<dbReference type="SUPFAM" id="SSF56731">
    <property type="entry name" value="DNA primase core"/>
    <property type="match status" value="1"/>
</dbReference>
<feature type="domain" description="Toprim" evidence="14">
    <location>
        <begin position="262"/>
        <end position="343"/>
    </location>
</feature>
<dbReference type="InterPro" id="IPR036185">
    <property type="entry name" value="DNA_heli_DnaB-like_N_sf"/>
</dbReference>
<dbReference type="SUPFAM" id="SSF48024">
    <property type="entry name" value="N-terminal domain of DnaB helicase"/>
    <property type="match status" value="1"/>
</dbReference>
<dbReference type="EC" id="2.7.7.101" evidence="12"/>
<keyword evidence="3 12" id="KW-0808">Transferase</keyword>
<organism evidence="15 16">
    <name type="scientific">Cytobacillus stercorigallinarum</name>
    <dbReference type="NCBI Taxonomy" id="2762240"/>
    <lineage>
        <taxon>Bacteria</taxon>
        <taxon>Bacillati</taxon>
        <taxon>Bacillota</taxon>
        <taxon>Bacilli</taxon>
        <taxon>Bacillales</taxon>
        <taxon>Bacillaceae</taxon>
        <taxon>Cytobacillus</taxon>
    </lineage>
</organism>
<dbReference type="InterPro" id="IPR006171">
    <property type="entry name" value="TOPRIM_dom"/>
</dbReference>
<dbReference type="InterPro" id="IPR030846">
    <property type="entry name" value="DnaG_bac"/>
</dbReference>
<dbReference type="Pfam" id="PF10410">
    <property type="entry name" value="DnaB_bind"/>
    <property type="match status" value="1"/>
</dbReference>
<dbReference type="InterPro" id="IPR050219">
    <property type="entry name" value="DnaG_primase"/>
</dbReference>
<evidence type="ECO:0000256" key="1">
    <source>
        <dbReference type="ARBA" id="ARBA00022478"/>
    </source>
</evidence>
<evidence type="ECO:0000256" key="13">
    <source>
        <dbReference type="PIRNR" id="PIRNR002811"/>
    </source>
</evidence>
<evidence type="ECO:0000256" key="3">
    <source>
        <dbReference type="ARBA" id="ARBA00022679"/>
    </source>
</evidence>
<dbReference type="CDD" id="cd03364">
    <property type="entry name" value="TOPRIM_DnaG_primases"/>
    <property type="match status" value="1"/>
</dbReference>
<evidence type="ECO:0000313" key="15">
    <source>
        <dbReference type="EMBL" id="MBD7935823.1"/>
    </source>
</evidence>
<keyword evidence="16" id="KW-1185">Reference proteome</keyword>
<keyword evidence="7 12" id="KW-0863">Zinc-finger</keyword>
<dbReference type="PANTHER" id="PTHR30313:SF2">
    <property type="entry name" value="DNA PRIMASE"/>
    <property type="match status" value="1"/>
</dbReference>
<reference evidence="15 16" key="1">
    <citation type="submission" date="2020-08" db="EMBL/GenBank/DDBJ databases">
        <title>A Genomic Blueprint of the Chicken Gut Microbiome.</title>
        <authorList>
            <person name="Gilroy R."/>
            <person name="Ravi A."/>
            <person name="Getino M."/>
            <person name="Pursley I."/>
            <person name="Horton D.L."/>
            <person name="Alikhan N.-F."/>
            <person name="Baker D."/>
            <person name="Gharbi K."/>
            <person name="Hall N."/>
            <person name="Watson M."/>
            <person name="Adriaenssens E.M."/>
            <person name="Foster-Nyarko E."/>
            <person name="Jarju S."/>
            <person name="Secka A."/>
            <person name="Antonio M."/>
            <person name="Oren A."/>
            <person name="Chaudhuri R."/>
            <person name="La Ragione R.M."/>
            <person name="Hildebrand F."/>
            <person name="Pallen M.J."/>
        </authorList>
    </citation>
    <scope>NUCLEOTIDE SEQUENCE [LARGE SCALE GENOMIC DNA]</scope>
    <source>
        <strain evidence="15 16">Sa5YUA1</strain>
    </source>
</reference>
<dbReference type="InterPro" id="IPR016136">
    <property type="entry name" value="DNA_helicase_N/primase_C"/>
</dbReference>
<dbReference type="Pfam" id="PF08275">
    <property type="entry name" value="DNAG_N"/>
    <property type="match status" value="1"/>
</dbReference>
<evidence type="ECO:0000256" key="9">
    <source>
        <dbReference type="ARBA" id="ARBA00022842"/>
    </source>
</evidence>
<evidence type="ECO:0000256" key="11">
    <source>
        <dbReference type="ARBA" id="ARBA00023163"/>
    </source>
</evidence>
<evidence type="ECO:0000256" key="4">
    <source>
        <dbReference type="ARBA" id="ARBA00022695"/>
    </source>
</evidence>
<dbReference type="HAMAP" id="MF_00974">
    <property type="entry name" value="DNA_primase_DnaG"/>
    <property type="match status" value="1"/>
</dbReference>
<comment type="cofactor">
    <cofactor evidence="12 13">
        <name>Zn(2+)</name>
        <dbReference type="ChEBI" id="CHEBI:29105"/>
    </cofactor>
    <text evidence="12 13">Binds 1 zinc ion per monomer.</text>
</comment>
<dbReference type="InterPro" id="IPR006295">
    <property type="entry name" value="DNA_primase_DnaG"/>
</dbReference>
<name>A0ABR8QJX1_9BACI</name>
<dbReference type="Gene3D" id="6.10.140.360">
    <property type="match status" value="1"/>
</dbReference>
<evidence type="ECO:0000256" key="12">
    <source>
        <dbReference type="HAMAP-Rule" id="MF_00974"/>
    </source>
</evidence>
<dbReference type="InterPro" id="IPR036977">
    <property type="entry name" value="DNA_primase_Znf_CHC2"/>
</dbReference>
<dbReference type="PIRSF" id="PIRSF002811">
    <property type="entry name" value="DnaG"/>
    <property type="match status" value="1"/>
</dbReference>
<dbReference type="Gene3D" id="3.40.1360.10">
    <property type="match status" value="1"/>
</dbReference>
<keyword evidence="4 12" id="KW-0548">Nucleotidyltransferase</keyword>
<comment type="similarity">
    <text evidence="12 13">Belongs to the DnaG primase family.</text>
</comment>
<keyword evidence="6 12" id="KW-0479">Metal-binding</keyword>
<protein>
    <recommendedName>
        <fullName evidence="12 13">DNA primase</fullName>
        <ecNumber evidence="12">2.7.7.101</ecNumber>
    </recommendedName>
</protein>
<dbReference type="RefSeq" id="WP_191810440.1">
    <property type="nucleotide sequence ID" value="NZ_JACSQT010000001.1"/>
</dbReference>
<dbReference type="Gene3D" id="3.90.580.10">
    <property type="entry name" value="Zinc finger, CHC2-type domain"/>
    <property type="match status" value="1"/>
</dbReference>
<keyword evidence="11 12" id="KW-0804">Transcription</keyword>
<comment type="catalytic activity">
    <reaction evidence="12">
        <text>ssDNA + n NTP = ssDNA/pppN(pN)n-1 hybrid + (n-1) diphosphate.</text>
        <dbReference type="EC" id="2.7.7.101"/>
    </reaction>
</comment>
<feature type="zinc finger region" description="CHC2-type" evidence="12">
    <location>
        <begin position="40"/>
        <end position="64"/>
    </location>
</feature>
<evidence type="ECO:0000259" key="14">
    <source>
        <dbReference type="PROSITE" id="PS50880"/>
    </source>
</evidence>
<dbReference type="EMBL" id="JACSQT010000001">
    <property type="protein sequence ID" value="MBD7935823.1"/>
    <property type="molecule type" value="Genomic_DNA"/>
</dbReference>
<dbReference type="InterPro" id="IPR007693">
    <property type="entry name" value="DNA_helicase_DnaB-like_N"/>
</dbReference>
<dbReference type="SUPFAM" id="SSF57783">
    <property type="entry name" value="Zinc beta-ribbon"/>
    <property type="match status" value="1"/>
</dbReference>
<dbReference type="SMART" id="SM00493">
    <property type="entry name" value="TOPRIM"/>
    <property type="match status" value="1"/>
</dbReference>
<dbReference type="InterPro" id="IPR002694">
    <property type="entry name" value="Znf_CHC2"/>
</dbReference>
<dbReference type="PANTHER" id="PTHR30313">
    <property type="entry name" value="DNA PRIMASE"/>
    <property type="match status" value="1"/>
</dbReference>
<dbReference type="PROSITE" id="PS50880">
    <property type="entry name" value="TOPRIM"/>
    <property type="match status" value="1"/>
</dbReference>
<accession>A0ABR8QJX1</accession>
<comment type="function">
    <text evidence="12 13">RNA polymerase that catalyzes the synthesis of short RNA molecules used as primers for DNA polymerase during DNA replication.</text>
</comment>
<keyword evidence="10 12" id="KW-0238">DNA-binding</keyword>
<dbReference type="Pfam" id="PF01807">
    <property type="entry name" value="Zn_ribbon_DnaG"/>
    <property type="match status" value="1"/>
</dbReference>
<evidence type="ECO:0000313" key="16">
    <source>
        <dbReference type="Proteomes" id="UP000657931"/>
    </source>
</evidence>
<dbReference type="Gene3D" id="3.90.980.10">
    <property type="entry name" value="DNA primase, catalytic core, N-terminal domain"/>
    <property type="match status" value="1"/>
</dbReference>
<evidence type="ECO:0000256" key="8">
    <source>
        <dbReference type="ARBA" id="ARBA00022833"/>
    </source>
</evidence>
<evidence type="ECO:0000256" key="2">
    <source>
        <dbReference type="ARBA" id="ARBA00022515"/>
    </source>
</evidence>
<dbReference type="Proteomes" id="UP000657931">
    <property type="component" value="Unassembled WGS sequence"/>
</dbReference>
<dbReference type="InterPro" id="IPR019475">
    <property type="entry name" value="DNA_primase_DnaB-bd"/>
</dbReference>
<dbReference type="InterPro" id="IPR037068">
    <property type="entry name" value="DNA_primase_core_N_sf"/>
</dbReference>
<dbReference type="Pfam" id="PF13155">
    <property type="entry name" value="Toprim_2"/>
    <property type="match status" value="1"/>
</dbReference>
<keyword evidence="5 12" id="KW-0235">DNA replication</keyword>
<evidence type="ECO:0000256" key="7">
    <source>
        <dbReference type="ARBA" id="ARBA00022771"/>
    </source>
</evidence>
<gene>
    <name evidence="12" type="primary">dnaG</name>
    <name evidence="15" type="ORF">H9655_02170</name>
</gene>
<evidence type="ECO:0000256" key="10">
    <source>
        <dbReference type="ARBA" id="ARBA00023125"/>
    </source>
</evidence>
<keyword evidence="9" id="KW-0460">Magnesium</keyword>
<evidence type="ECO:0000256" key="6">
    <source>
        <dbReference type="ARBA" id="ARBA00022723"/>
    </source>
</evidence>
<proteinExistence type="inferred from homology"/>
<comment type="domain">
    <text evidence="12">Contains an N-terminal zinc-binding domain, a central core domain that contains the primase activity, and a C-terminal DnaB-binding domain.</text>
</comment>
<comment type="subunit">
    <text evidence="12">Monomer. Interacts with DnaB.</text>
</comment>
<dbReference type="InterPro" id="IPR034151">
    <property type="entry name" value="TOPRIM_DnaG_bac"/>
</dbReference>
<dbReference type="InterPro" id="IPR013264">
    <property type="entry name" value="DNAG_N"/>
</dbReference>
<keyword evidence="2 12" id="KW-0639">Primosome</keyword>